<protein>
    <submittedName>
        <fullName evidence="2">Uncharacterized protein</fullName>
    </submittedName>
</protein>
<sequence length="292" mass="31902">MNTDVNLIFEAYRNNILSEMALQVKDKSNAEKSLIDAITHGIETRTGDTYLFKGLQGEELKQRVEELVVPIIRDLFQDGVYTGRSSGDLKELEGDLLEKLAASNPRAKSQYTARILRNFIASVVDEVEGSVEQGETIEDASDDITDAVVDGAEKSDEIAQDANVSEPEQEVSSTSSDRITTRIEKLIADLVDDSGVLETGVVKDVSQQILDSGGLGLQEGQITGKVKAIVNDLVKKQVFERKGQYLKLGSNFEKFEQGGSDSSVLSDEDLISTVTGYGQRPTSGREFWGGQE</sequence>
<feature type="region of interest" description="Disordered" evidence="1">
    <location>
        <begin position="156"/>
        <end position="177"/>
    </location>
</feature>
<proteinExistence type="predicted"/>
<accession>A0A6J7X5Y3</accession>
<name>A0A6J7X5Y3_9CAUD</name>
<organism evidence="2">
    <name type="scientific">uncultured Caudovirales phage</name>
    <dbReference type="NCBI Taxonomy" id="2100421"/>
    <lineage>
        <taxon>Viruses</taxon>
        <taxon>Duplodnaviria</taxon>
        <taxon>Heunggongvirae</taxon>
        <taxon>Uroviricota</taxon>
        <taxon>Caudoviricetes</taxon>
        <taxon>Peduoviridae</taxon>
        <taxon>Maltschvirus</taxon>
        <taxon>Maltschvirus maltsch</taxon>
    </lineage>
</organism>
<evidence type="ECO:0000313" key="2">
    <source>
        <dbReference type="EMBL" id="CAB5226398.1"/>
    </source>
</evidence>
<gene>
    <name evidence="2" type="ORF">UFOVP760_174</name>
</gene>
<evidence type="ECO:0000256" key="1">
    <source>
        <dbReference type="SAM" id="MobiDB-lite"/>
    </source>
</evidence>
<dbReference type="EMBL" id="LR798360">
    <property type="protein sequence ID" value="CAB5226398.1"/>
    <property type="molecule type" value="Genomic_DNA"/>
</dbReference>
<reference evidence="2" key="1">
    <citation type="submission" date="2020-05" db="EMBL/GenBank/DDBJ databases">
        <authorList>
            <person name="Chiriac C."/>
            <person name="Salcher M."/>
            <person name="Ghai R."/>
            <person name="Kavagutti S V."/>
        </authorList>
    </citation>
    <scope>NUCLEOTIDE SEQUENCE</scope>
</reference>